<dbReference type="Pfam" id="PF00561">
    <property type="entry name" value="Abhydrolase_1"/>
    <property type="match status" value="1"/>
</dbReference>
<keyword evidence="2" id="KW-0378">Hydrolase</keyword>
<sequence>MSKLLYNLFYYKTLTTSFIAPQLAVGQAFKLYTSAPPMNKIPEWEVEFEKNVPYNVIKVPFKKHIEEMYKRKENKNSTPYEIFLIPDLPEELSVLEYLPDPNVPKREETIICCHGWGGRSFNFYKFIPKLQAKGFRVLAPDFPQHGKTEAPCSGGHTFGHSINCLIRYINGPVYILTHSLGNFGFCYNYALSTQQERNLVKRYVGIAIPNEYNDIMVAFENIIGLSNRCHPYFVEENVKWLGADFTKKSVFGEILSHYNIPLLFIHDKNDKELDFNKAVKTASFLKHKNYKVNGEIKPCFFESEGLGHRRILRDDGIVDRVVEFFAENIELQD</sequence>
<dbReference type="GO" id="GO:0016020">
    <property type="term" value="C:membrane"/>
    <property type="evidence" value="ECO:0007669"/>
    <property type="project" value="TreeGrafter"/>
</dbReference>
<gene>
    <name evidence="2" type="ORF">LY90DRAFT_674192</name>
</gene>
<comment type="caution">
    <text evidence="2">The sequence shown here is derived from an EMBL/GenBank/DDBJ whole genome shotgun (WGS) entry which is preliminary data.</text>
</comment>
<name>A0A1Y2AZR4_9FUNG</name>
<organism evidence="2 3">
    <name type="scientific">Neocallimastix californiae</name>
    <dbReference type="NCBI Taxonomy" id="1754190"/>
    <lineage>
        <taxon>Eukaryota</taxon>
        <taxon>Fungi</taxon>
        <taxon>Fungi incertae sedis</taxon>
        <taxon>Chytridiomycota</taxon>
        <taxon>Chytridiomycota incertae sedis</taxon>
        <taxon>Neocallimastigomycetes</taxon>
        <taxon>Neocallimastigales</taxon>
        <taxon>Neocallimastigaceae</taxon>
        <taxon>Neocallimastix</taxon>
    </lineage>
</organism>
<dbReference type="AlphaFoldDB" id="A0A1Y2AZR4"/>
<protein>
    <submittedName>
        <fullName evidence="2">Alpha/beta-hydrolase</fullName>
    </submittedName>
</protein>
<dbReference type="PANTHER" id="PTHR43798">
    <property type="entry name" value="MONOACYLGLYCEROL LIPASE"/>
    <property type="match status" value="1"/>
</dbReference>
<dbReference type="EMBL" id="MCOG01000188">
    <property type="protein sequence ID" value="ORY28078.1"/>
    <property type="molecule type" value="Genomic_DNA"/>
</dbReference>
<dbReference type="GO" id="GO:0016787">
    <property type="term" value="F:hydrolase activity"/>
    <property type="evidence" value="ECO:0007669"/>
    <property type="project" value="UniProtKB-KW"/>
</dbReference>
<dbReference type="InterPro" id="IPR000073">
    <property type="entry name" value="AB_hydrolase_1"/>
</dbReference>
<evidence type="ECO:0000259" key="1">
    <source>
        <dbReference type="Pfam" id="PF00561"/>
    </source>
</evidence>
<dbReference type="Gene3D" id="3.40.50.1820">
    <property type="entry name" value="alpha/beta hydrolase"/>
    <property type="match status" value="1"/>
</dbReference>
<keyword evidence="3" id="KW-1185">Reference proteome</keyword>
<dbReference type="PANTHER" id="PTHR43798:SF33">
    <property type="entry name" value="HYDROLASE, PUTATIVE (AFU_ORTHOLOGUE AFUA_2G14860)-RELATED"/>
    <property type="match status" value="1"/>
</dbReference>
<proteinExistence type="predicted"/>
<dbReference type="OrthoDB" id="2096021at2759"/>
<feature type="domain" description="AB hydrolase-1" evidence="1">
    <location>
        <begin position="109"/>
        <end position="214"/>
    </location>
</feature>
<reference evidence="2 3" key="1">
    <citation type="submission" date="2016-08" db="EMBL/GenBank/DDBJ databases">
        <title>A Parts List for Fungal Cellulosomes Revealed by Comparative Genomics.</title>
        <authorList>
            <consortium name="DOE Joint Genome Institute"/>
            <person name="Haitjema C.H."/>
            <person name="Gilmore S.P."/>
            <person name="Henske J.K."/>
            <person name="Solomon K.V."/>
            <person name="De Groot R."/>
            <person name="Kuo A."/>
            <person name="Mondo S.J."/>
            <person name="Salamov A.A."/>
            <person name="Labutti K."/>
            <person name="Zhao Z."/>
            <person name="Chiniquy J."/>
            <person name="Barry K."/>
            <person name="Brewer H.M."/>
            <person name="Purvine S.O."/>
            <person name="Wright A.T."/>
            <person name="Boxma B."/>
            <person name="Van Alen T."/>
            <person name="Hackstein J.H."/>
            <person name="Baker S.E."/>
            <person name="Grigoriev I.V."/>
            <person name="O'Malley M.A."/>
        </authorList>
    </citation>
    <scope>NUCLEOTIDE SEQUENCE [LARGE SCALE GENOMIC DNA]</scope>
    <source>
        <strain evidence="2 3">G1</strain>
    </source>
</reference>
<dbReference type="Proteomes" id="UP000193920">
    <property type="component" value="Unassembled WGS sequence"/>
</dbReference>
<evidence type="ECO:0000313" key="2">
    <source>
        <dbReference type="EMBL" id="ORY28078.1"/>
    </source>
</evidence>
<dbReference type="InterPro" id="IPR050266">
    <property type="entry name" value="AB_hydrolase_sf"/>
</dbReference>
<dbReference type="SUPFAM" id="SSF53474">
    <property type="entry name" value="alpha/beta-Hydrolases"/>
    <property type="match status" value="1"/>
</dbReference>
<dbReference type="InterPro" id="IPR029058">
    <property type="entry name" value="AB_hydrolase_fold"/>
</dbReference>
<evidence type="ECO:0000313" key="3">
    <source>
        <dbReference type="Proteomes" id="UP000193920"/>
    </source>
</evidence>
<accession>A0A1Y2AZR4</accession>